<keyword evidence="2" id="KW-1185">Reference proteome</keyword>
<organism evidence="1 2">
    <name type="scientific">Pisolithus microcarpus 441</name>
    <dbReference type="NCBI Taxonomy" id="765257"/>
    <lineage>
        <taxon>Eukaryota</taxon>
        <taxon>Fungi</taxon>
        <taxon>Dikarya</taxon>
        <taxon>Basidiomycota</taxon>
        <taxon>Agaricomycotina</taxon>
        <taxon>Agaricomycetes</taxon>
        <taxon>Agaricomycetidae</taxon>
        <taxon>Boletales</taxon>
        <taxon>Sclerodermatineae</taxon>
        <taxon>Pisolithaceae</taxon>
        <taxon>Pisolithus</taxon>
    </lineage>
</organism>
<name>A0A0D0ABB8_9AGAM</name>
<dbReference type="EMBL" id="KN833690">
    <property type="protein sequence ID" value="KIK29333.1"/>
    <property type="molecule type" value="Genomic_DNA"/>
</dbReference>
<dbReference type="Proteomes" id="UP000054018">
    <property type="component" value="Unassembled WGS sequence"/>
</dbReference>
<dbReference type="AlphaFoldDB" id="A0A0D0ABB8"/>
<gene>
    <name evidence="1" type="ORF">PISMIDRAFT_672787</name>
</gene>
<protein>
    <submittedName>
        <fullName evidence="1">Uncharacterized protein</fullName>
    </submittedName>
</protein>
<evidence type="ECO:0000313" key="1">
    <source>
        <dbReference type="EMBL" id="KIK29333.1"/>
    </source>
</evidence>
<reference evidence="2" key="2">
    <citation type="submission" date="2015-01" db="EMBL/GenBank/DDBJ databases">
        <title>Evolutionary Origins and Diversification of the Mycorrhizal Mutualists.</title>
        <authorList>
            <consortium name="DOE Joint Genome Institute"/>
            <consortium name="Mycorrhizal Genomics Consortium"/>
            <person name="Kohler A."/>
            <person name="Kuo A."/>
            <person name="Nagy L.G."/>
            <person name="Floudas D."/>
            <person name="Copeland A."/>
            <person name="Barry K.W."/>
            <person name="Cichocki N."/>
            <person name="Veneault-Fourrey C."/>
            <person name="LaButti K."/>
            <person name="Lindquist E.A."/>
            <person name="Lipzen A."/>
            <person name="Lundell T."/>
            <person name="Morin E."/>
            <person name="Murat C."/>
            <person name="Riley R."/>
            <person name="Ohm R."/>
            <person name="Sun H."/>
            <person name="Tunlid A."/>
            <person name="Henrissat B."/>
            <person name="Grigoriev I.V."/>
            <person name="Hibbett D.S."/>
            <person name="Martin F."/>
        </authorList>
    </citation>
    <scope>NUCLEOTIDE SEQUENCE [LARGE SCALE GENOMIC DNA]</scope>
    <source>
        <strain evidence="2">441</strain>
    </source>
</reference>
<sequence length="52" mass="6246">MDKYKPCMYNARHELLSLSLTRYSLGSSRSRHIFKPCIFHTRFYYSHCTSVI</sequence>
<accession>A0A0D0ABB8</accession>
<proteinExistence type="predicted"/>
<dbReference type="HOGENOM" id="CLU_3088162_0_0_1"/>
<reference evidence="1 2" key="1">
    <citation type="submission" date="2014-04" db="EMBL/GenBank/DDBJ databases">
        <authorList>
            <consortium name="DOE Joint Genome Institute"/>
            <person name="Kuo A."/>
            <person name="Kohler A."/>
            <person name="Costa M.D."/>
            <person name="Nagy L.G."/>
            <person name="Floudas D."/>
            <person name="Copeland A."/>
            <person name="Barry K.W."/>
            <person name="Cichocki N."/>
            <person name="Veneault-Fourrey C."/>
            <person name="LaButti K."/>
            <person name="Lindquist E.A."/>
            <person name="Lipzen A."/>
            <person name="Lundell T."/>
            <person name="Morin E."/>
            <person name="Murat C."/>
            <person name="Sun H."/>
            <person name="Tunlid A."/>
            <person name="Henrissat B."/>
            <person name="Grigoriev I.V."/>
            <person name="Hibbett D.S."/>
            <person name="Martin F."/>
            <person name="Nordberg H.P."/>
            <person name="Cantor M.N."/>
            <person name="Hua S.X."/>
        </authorList>
    </citation>
    <scope>NUCLEOTIDE SEQUENCE [LARGE SCALE GENOMIC DNA]</scope>
    <source>
        <strain evidence="1 2">441</strain>
    </source>
</reference>
<evidence type="ECO:0000313" key="2">
    <source>
        <dbReference type="Proteomes" id="UP000054018"/>
    </source>
</evidence>